<dbReference type="GeneID" id="54780606"/>
<dbReference type="OMA" id="HNQASAN"/>
<dbReference type="PANTHER" id="PTHR12751">
    <property type="entry name" value="PHOSPHATASE AND ACTIN REGULATOR PHACTR"/>
    <property type="match status" value="1"/>
</dbReference>
<dbReference type="GO" id="GO:0003779">
    <property type="term" value="F:actin binding"/>
    <property type="evidence" value="ECO:0007669"/>
    <property type="project" value="TreeGrafter"/>
</dbReference>
<organism evidence="2 3">
    <name type="scientific">Diutina rugosa</name>
    <name type="common">Yeast</name>
    <name type="synonym">Candida rugosa</name>
    <dbReference type="NCBI Taxonomy" id="5481"/>
    <lineage>
        <taxon>Eukaryota</taxon>
        <taxon>Fungi</taxon>
        <taxon>Dikarya</taxon>
        <taxon>Ascomycota</taxon>
        <taxon>Saccharomycotina</taxon>
        <taxon>Pichiomycetes</taxon>
        <taxon>Debaryomycetaceae</taxon>
        <taxon>Diutina</taxon>
    </lineage>
</organism>
<feature type="compositionally biased region" description="Polar residues" evidence="1">
    <location>
        <begin position="601"/>
        <end position="610"/>
    </location>
</feature>
<evidence type="ECO:0000313" key="3">
    <source>
        <dbReference type="Proteomes" id="UP000449547"/>
    </source>
</evidence>
<dbReference type="VEuPathDB" id="FungiDB:DIURU_001955"/>
<dbReference type="Proteomes" id="UP000449547">
    <property type="component" value="Unassembled WGS sequence"/>
</dbReference>
<feature type="compositionally biased region" description="Polar residues" evidence="1">
    <location>
        <begin position="50"/>
        <end position="74"/>
    </location>
</feature>
<feature type="compositionally biased region" description="Basic residues" evidence="1">
    <location>
        <begin position="313"/>
        <end position="325"/>
    </location>
</feature>
<dbReference type="PANTHER" id="PTHR12751:SF18">
    <property type="entry name" value="PHOSPHATASE AND ACTIN REGULATOR 1"/>
    <property type="match status" value="1"/>
</dbReference>
<feature type="compositionally biased region" description="Polar residues" evidence="1">
    <location>
        <begin position="187"/>
        <end position="199"/>
    </location>
</feature>
<feature type="region of interest" description="Disordered" evidence="1">
    <location>
        <begin position="720"/>
        <end position="758"/>
    </location>
</feature>
<feature type="region of interest" description="Disordered" evidence="1">
    <location>
        <begin position="43"/>
        <end position="647"/>
    </location>
</feature>
<evidence type="ECO:0000313" key="2">
    <source>
        <dbReference type="EMBL" id="KAA8904374.1"/>
    </source>
</evidence>
<feature type="compositionally biased region" description="Low complexity" evidence="1">
    <location>
        <begin position="249"/>
        <end position="263"/>
    </location>
</feature>
<feature type="compositionally biased region" description="Low complexity" evidence="1">
    <location>
        <begin position="631"/>
        <end position="642"/>
    </location>
</feature>
<feature type="compositionally biased region" description="Polar residues" evidence="1">
    <location>
        <begin position="210"/>
        <end position="223"/>
    </location>
</feature>
<feature type="compositionally biased region" description="Low complexity" evidence="1">
    <location>
        <begin position="914"/>
        <end position="929"/>
    </location>
</feature>
<dbReference type="EMBL" id="SWFT01000059">
    <property type="protein sequence ID" value="KAA8904374.1"/>
    <property type="molecule type" value="Genomic_DNA"/>
</dbReference>
<protein>
    <recommendedName>
        <fullName evidence="4">Protein BNI4</fullName>
    </recommendedName>
</protein>
<feature type="region of interest" description="Disordered" evidence="1">
    <location>
        <begin position="834"/>
        <end position="929"/>
    </location>
</feature>
<proteinExistence type="predicted"/>
<dbReference type="GO" id="GO:0030036">
    <property type="term" value="P:actin cytoskeleton organization"/>
    <property type="evidence" value="ECO:0007669"/>
    <property type="project" value="TreeGrafter"/>
</dbReference>
<feature type="compositionally biased region" description="Polar residues" evidence="1">
    <location>
        <begin position="231"/>
        <end position="242"/>
    </location>
</feature>
<feature type="compositionally biased region" description="Low complexity" evidence="1">
    <location>
        <begin position="86"/>
        <end position="111"/>
    </location>
</feature>
<feature type="region of interest" description="Disordered" evidence="1">
    <location>
        <begin position="1"/>
        <end position="30"/>
    </location>
</feature>
<name>A0A642UU81_DIURU</name>
<keyword evidence="3" id="KW-1185">Reference proteome</keyword>
<sequence>MSDADDVVLDSAFYSAPAGEGHTSRRHAHNLRRQTVQTALVEHDDAIATSEMTVSPSMQQLERILQQKSKTSVHSLPPVAEPDTESAPGSASGSVSDGSRSPGSPSSASVHSARRSLTNSMASDPRRPRPLRQPSNAPSIPQYDPERVYDHNQASANSNKRFLKISEAESRAATRKTTPPPTKPNHTRSAPSVPTTQFSAPREIPLEFPVSQSSNASVSTDKPSQPRHTRSNSAFSFASVQLSKKHTNQTVSSQATGTTASTTKPGGRKRSSTLERLRFSSFGSSPSPQPAPTPPDSTAANSSKRIMSEQPKKRGFFRSLFKSRSKSSLVESHSLPDVSGMSDNSQSKRPLKRPAPSTQQPRADEAQKKKTVSPKSSLPRLNPLKMRPKSEIFSKSTPVKGYPEKVTVPKASTFNLNTSKIPNSSNSDSFTPPTASKPQPPGPSINTQEPVVAAPTVAKADTDNPEPKYQPMTLDPSRSRPQSPIDNSLRSLAPPASPPPHIFSPGSPIIGSVTDDSLLDDFDVSSASFEYRDDPPQKLSLARRTPEPESSSIGGDYRSLDHSPGHGFGSSPSPPLRSPTTRRHRPAANVANGGPSGRFSGKNTNASDENTAFLDVPQSGGGNPQFVAPFSRVTSTSSRVSRGSMESKKDALLGEALFPKSLNAQEVESIVSLERSRSMRSVRSNKRSSFVGYSGDSENITHIPGVSSPSQMVNNLPVKRSSSILKHSSSRRSIRSRQGSMPTPASAMSDARGSDEGDFSEFSDFMDIDNVSFNQSPIVTARASATSSPALIQVAGASPVPISADHLDAVLAQATQNTSAPPVPPALSIQAPLQAALQQAQQPHISFDDPSSPTDLSDVTEESGAHSPESGAVNKKGTAVLSSTSSRQDETPLPEPKVSPPISSGVVPSPPVAPMTSMAPLSPSSSVSSETSAAYSPILHTAVKMSPVIDGHLNNRPISMSFRSGGQGSSFSRANAFAGFAMQGSGSHQSFTMSLDESDYSVGGGFGSDSDDDVIAAPRAPAIVTPKSRVKSSPVNNKPVVHPAAPVAPSVASKSDSPRSFTSMFSRKLHKKQSQASMTSARMVIPEPPQPMPAVRFSSRIILYDTYNGEEYDRHPDTATCNQLTPALAQQIKEELNALKSQMEIHIESRCNTHFF</sequence>
<reference evidence="2 3" key="1">
    <citation type="submission" date="2019-07" db="EMBL/GenBank/DDBJ databases">
        <title>Genome assembly of two rare yeast pathogens: Diutina rugosa and Trichomonascus ciferrii.</title>
        <authorList>
            <person name="Mixao V."/>
            <person name="Saus E."/>
            <person name="Hansen A."/>
            <person name="Lass-Flor C."/>
            <person name="Gabaldon T."/>
        </authorList>
    </citation>
    <scope>NUCLEOTIDE SEQUENCE [LARGE SCALE GENOMIC DNA]</scope>
    <source>
        <strain evidence="2 3">CBS 613</strain>
    </source>
</reference>
<dbReference type="OrthoDB" id="5563016at2759"/>
<dbReference type="RefSeq" id="XP_034013280.1">
    <property type="nucleotide sequence ID" value="XM_034154553.1"/>
</dbReference>
<comment type="caution">
    <text evidence="2">The sequence shown here is derived from an EMBL/GenBank/DDBJ whole genome shotgun (WGS) entry which is preliminary data.</text>
</comment>
<dbReference type="AlphaFoldDB" id="A0A642UU81"/>
<feature type="compositionally biased region" description="Low complexity" evidence="1">
    <location>
        <begin position="834"/>
        <end position="843"/>
    </location>
</feature>
<gene>
    <name evidence="2" type="ORF">DIURU_001955</name>
</gene>
<evidence type="ECO:0000256" key="1">
    <source>
        <dbReference type="SAM" id="MobiDB-lite"/>
    </source>
</evidence>
<feature type="compositionally biased region" description="Polar residues" evidence="1">
    <location>
        <begin position="410"/>
        <end position="437"/>
    </location>
</feature>
<evidence type="ECO:0008006" key="4">
    <source>
        <dbReference type="Google" id="ProtNLM"/>
    </source>
</evidence>
<accession>A0A642UU81</accession>